<evidence type="ECO:0000259" key="3">
    <source>
        <dbReference type="SMART" id="SM00829"/>
    </source>
</evidence>
<organism evidence="4 5">
    <name type="scientific">Streptomyces laurentii</name>
    <dbReference type="NCBI Taxonomy" id="39478"/>
    <lineage>
        <taxon>Bacteria</taxon>
        <taxon>Bacillati</taxon>
        <taxon>Actinomycetota</taxon>
        <taxon>Actinomycetes</taxon>
        <taxon>Kitasatosporales</taxon>
        <taxon>Streptomycetaceae</taxon>
        <taxon>Streptomyces</taxon>
    </lineage>
</organism>
<keyword evidence="2" id="KW-0560">Oxidoreductase</keyword>
<dbReference type="SUPFAM" id="SSF50129">
    <property type="entry name" value="GroES-like"/>
    <property type="match status" value="1"/>
</dbReference>
<dbReference type="InterPro" id="IPR013154">
    <property type="entry name" value="ADH-like_N"/>
</dbReference>
<dbReference type="Gene3D" id="3.40.50.720">
    <property type="entry name" value="NAD(P)-binding Rossmann-like Domain"/>
    <property type="match status" value="1"/>
</dbReference>
<name>A0A169NL39_STRLU</name>
<evidence type="ECO:0000313" key="4">
    <source>
        <dbReference type="EMBL" id="BAU84358.1"/>
    </source>
</evidence>
<dbReference type="InterPro" id="IPR020843">
    <property type="entry name" value="ER"/>
</dbReference>
<dbReference type="SUPFAM" id="SSF51735">
    <property type="entry name" value="NAD(P)-binding Rossmann-fold domains"/>
    <property type="match status" value="1"/>
</dbReference>
<dbReference type="SMART" id="SM00829">
    <property type="entry name" value="PKS_ER"/>
    <property type="match status" value="1"/>
</dbReference>
<dbReference type="KEGG" id="slau:SLA_3449"/>
<protein>
    <submittedName>
        <fullName evidence="4">Zinc-binding alcohol dehydrogenase</fullName>
    </submittedName>
</protein>
<dbReference type="InterPro" id="IPR011032">
    <property type="entry name" value="GroES-like_sf"/>
</dbReference>
<dbReference type="InterPro" id="IPR036291">
    <property type="entry name" value="NAD(P)-bd_dom_sf"/>
</dbReference>
<keyword evidence="1" id="KW-0521">NADP</keyword>
<dbReference type="AlphaFoldDB" id="A0A169NL39"/>
<evidence type="ECO:0000256" key="2">
    <source>
        <dbReference type="ARBA" id="ARBA00023002"/>
    </source>
</evidence>
<evidence type="ECO:0000313" key="5">
    <source>
        <dbReference type="Proteomes" id="UP000217676"/>
    </source>
</evidence>
<dbReference type="GO" id="GO:0070402">
    <property type="term" value="F:NADPH binding"/>
    <property type="evidence" value="ECO:0007669"/>
    <property type="project" value="TreeGrafter"/>
</dbReference>
<dbReference type="GO" id="GO:0016651">
    <property type="term" value="F:oxidoreductase activity, acting on NAD(P)H"/>
    <property type="evidence" value="ECO:0007669"/>
    <property type="project" value="TreeGrafter"/>
</dbReference>
<dbReference type="Pfam" id="PF08240">
    <property type="entry name" value="ADH_N"/>
    <property type="match status" value="1"/>
</dbReference>
<dbReference type="Gene3D" id="3.90.180.10">
    <property type="entry name" value="Medium-chain alcohol dehydrogenases, catalytic domain"/>
    <property type="match status" value="1"/>
</dbReference>
<dbReference type="CDD" id="cd05289">
    <property type="entry name" value="MDR_like_2"/>
    <property type="match status" value="1"/>
</dbReference>
<sequence length="317" mass="33408">MRVVEVTTYGGPEVLDMVRRPEPVAGERPGRVRVRLHAAGVTITDLRIRAGLYADELSPLKPPFVLGADFAGKLLDPAPGPEGELPVGTRVAGFVPWYTERSGEGTYAEIVQVEPGWLAPVPDDVGFTQAASVPLAAITAHQGLERLGLPAGSSLLVTGASGVVGRFAVQFAAAAGLEVMAVSYEGDESELKVLGAKHCVRRGDGAEILAAAREVAPDGFDGLFDGALIGETALPAVKNGGTFIALAEDRAPVSVRDIRVETVLGKPDAVLLTKLLRQVEARELITRVADVMPLEEASEAHRRAEAGHRPGRIILMI</sequence>
<dbReference type="Proteomes" id="UP000217676">
    <property type="component" value="Chromosome"/>
</dbReference>
<proteinExistence type="predicted"/>
<keyword evidence="5" id="KW-1185">Reference proteome</keyword>
<dbReference type="Pfam" id="PF13602">
    <property type="entry name" value="ADH_zinc_N_2"/>
    <property type="match status" value="1"/>
</dbReference>
<feature type="domain" description="Enoyl reductase (ER)" evidence="3">
    <location>
        <begin position="10"/>
        <end position="315"/>
    </location>
</feature>
<gene>
    <name evidence="4" type="ORF">SLA_3449</name>
</gene>
<dbReference type="PANTHER" id="PTHR48106">
    <property type="entry name" value="QUINONE OXIDOREDUCTASE PIG3-RELATED"/>
    <property type="match status" value="1"/>
</dbReference>
<accession>A0A169NL39</accession>
<evidence type="ECO:0000256" key="1">
    <source>
        <dbReference type="ARBA" id="ARBA00022857"/>
    </source>
</evidence>
<dbReference type="EMBL" id="AP017424">
    <property type="protein sequence ID" value="BAU84358.1"/>
    <property type="molecule type" value="Genomic_DNA"/>
</dbReference>
<reference evidence="4 5" key="1">
    <citation type="journal article" date="2016" name="Genome Announc.">
        <title>Complete Genome Sequence of Thiostrepton-Producing Streptomyces laurentii ATCC 31255.</title>
        <authorList>
            <person name="Doi K."/>
            <person name="Fujino Y."/>
            <person name="Nagayoshi Y."/>
            <person name="Ohshima T."/>
            <person name="Ogata S."/>
        </authorList>
    </citation>
    <scope>NUCLEOTIDE SEQUENCE [LARGE SCALE GENOMIC DNA]</scope>
    <source>
        <strain evidence="4 5">ATCC 31255</strain>
    </source>
</reference>